<feature type="transmembrane region" description="Helical" evidence="10">
    <location>
        <begin position="1538"/>
        <end position="1560"/>
    </location>
</feature>
<feature type="disulfide bond" evidence="9">
    <location>
        <begin position="227"/>
        <end position="245"/>
    </location>
</feature>
<evidence type="ECO:0000256" key="4">
    <source>
        <dbReference type="ARBA" id="ARBA00022737"/>
    </source>
</evidence>
<dbReference type="SMART" id="SM00192">
    <property type="entry name" value="LDLa"/>
    <property type="match status" value="8"/>
</dbReference>
<evidence type="ECO:0000256" key="1">
    <source>
        <dbReference type="ARBA" id="ARBA00004167"/>
    </source>
</evidence>
<evidence type="ECO:0008006" key="17">
    <source>
        <dbReference type="Google" id="ProtNLM"/>
    </source>
</evidence>
<dbReference type="PROSITE" id="PS50026">
    <property type="entry name" value="EGF_3"/>
    <property type="match status" value="4"/>
</dbReference>
<feature type="domain" description="EGF-like" evidence="12">
    <location>
        <begin position="999"/>
        <end position="1031"/>
    </location>
</feature>
<dbReference type="GO" id="GO:0012505">
    <property type="term" value="C:endomembrane system"/>
    <property type="evidence" value="ECO:0007669"/>
    <property type="project" value="UniProtKB-SubCell"/>
</dbReference>
<reference evidence="14" key="1">
    <citation type="submission" date="2021-02" db="EMBL/GenBank/DDBJ databases">
        <authorList>
            <person name="Nowell W R."/>
        </authorList>
    </citation>
    <scope>NUCLEOTIDE SEQUENCE</scope>
</reference>
<evidence type="ECO:0000259" key="12">
    <source>
        <dbReference type="PROSITE" id="PS50026"/>
    </source>
</evidence>
<dbReference type="SUPFAM" id="SSF81321">
    <property type="entry name" value="Family A G protein-coupled receptor-like"/>
    <property type="match status" value="1"/>
</dbReference>
<feature type="disulfide bond" evidence="8">
    <location>
        <begin position="1021"/>
        <end position="1030"/>
    </location>
</feature>
<proteinExistence type="predicted"/>
<protein>
    <recommendedName>
        <fullName evidence="17">EGF-like domain-containing protein</fullName>
    </recommendedName>
</protein>
<feature type="transmembrane region" description="Helical" evidence="10">
    <location>
        <begin position="1434"/>
        <end position="1452"/>
    </location>
</feature>
<feature type="transmembrane region" description="Helical" evidence="10">
    <location>
        <begin position="1350"/>
        <end position="1375"/>
    </location>
</feature>
<dbReference type="InterPro" id="IPR002172">
    <property type="entry name" value="LDrepeatLR_classA_rpt"/>
</dbReference>
<feature type="domain" description="G-protein coupled receptors family 1 profile" evidence="13">
    <location>
        <begin position="1330"/>
        <end position="1589"/>
    </location>
</feature>
<evidence type="ECO:0000313" key="15">
    <source>
        <dbReference type="EMBL" id="CAF3954000.1"/>
    </source>
</evidence>
<dbReference type="Pfam" id="PF00008">
    <property type="entry name" value="EGF"/>
    <property type="match status" value="1"/>
</dbReference>
<feature type="transmembrane region" description="Helical" evidence="10">
    <location>
        <begin position="1315"/>
        <end position="1338"/>
    </location>
</feature>
<dbReference type="SMART" id="SM00181">
    <property type="entry name" value="EGF"/>
    <property type="match status" value="4"/>
</dbReference>
<accession>A0A814VL68</accession>
<evidence type="ECO:0000256" key="5">
    <source>
        <dbReference type="ARBA" id="ARBA00022989"/>
    </source>
</evidence>
<keyword evidence="4" id="KW-0677">Repeat</keyword>
<dbReference type="OrthoDB" id="382013at2759"/>
<feature type="disulfide bond" evidence="9">
    <location>
        <begin position="196"/>
        <end position="211"/>
    </location>
</feature>
<evidence type="ECO:0000313" key="16">
    <source>
        <dbReference type="Proteomes" id="UP000663829"/>
    </source>
</evidence>
<dbReference type="EMBL" id="CAJOBC010008158">
    <property type="protein sequence ID" value="CAF3954000.1"/>
    <property type="molecule type" value="Genomic_DNA"/>
</dbReference>
<dbReference type="InterPro" id="IPR023415">
    <property type="entry name" value="LDLR_class-A_CS"/>
</dbReference>
<dbReference type="PRINTS" id="PR00261">
    <property type="entry name" value="LDLRECEPTOR"/>
</dbReference>
<dbReference type="GO" id="GO:0004930">
    <property type="term" value="F:G protein-coupled receptor activity"/>
    <property type="evidence" value="ECO:0007669"/>
    <property type="project" value="InterPro"/>
</dbReference>
<dbReference type="SUPFAM" id="SSF57424">
    <property type="entry name" value="LDL receptor-like module"/>
    <property type="match status" value="3"/>
</dbReference>
<dbReference type="GO" id="GO:0016192">
    <property type="term" value="P:vesicle-mediated transport"/>
    <property type="evidence" value="ECO:0007669"/>
    <property type="project" value="UniProtKB-ARBA"/>
</dbReference>
<dbReference type="Proteomes" id="UP000663829">
    <property type="component" value="Unassembled WGS sequence"/>
</dbReference>
<dbReference type="InterPro" id="IPR036055">
    <property type="entry name" value="LDL_receptor-like_sf"/>
</dbReference>
<comment type="caution">
    <text evidence="8">Lacks conserved residue(s) required for the propagation of feature annotation.</text>
</comment>
<feature type="transmembrane region" description="Helical" evidence="10">
    <location>
        <begin position="1489"/>
        <end position="1511"/>
    </location>
</feature>
<dbReference type="InterPro" id="IPR050685">
    <property type="entry name" value="LDLR"/>
</dbReference>
<comment type="caution">
    <text evidence="14">The sequence shown here is derived from an EMBL/GenBank/DDBJ whole genome shotgun (WGS) entry which is preliminary data.</text>
</comment>
<feature type="domain" description="EGF-like" evidence="12">
    <location>
        <begin position="966"/>
        <end position="998"/>
    </location>
</feature>
<dbReference type="Gene3D" id="4.10.400.10">
    <property type="entry name" value="Low-density Lipoprotein Receptor"/>
    <property type="match status" value="4"/>
</dbReference>
<keyword evidence="5 10" id="KW-1133">Transmembrane helix</keyword>
<feature type="disulfide bond" evidence="8">
    <location>
        <begin position="988"/>
        <end position="997"/>
    </location>
</feature>
<evidence type="ECO:0000259" key="13">
    <source>
        <dbReference type="PROSITE" id="PS50262"/>
    </source>
</evidence>
<keyword evidence="3 10" id="KW-0812">Transmembrane</keyword>
<keyword evidence="16" id="KW-1185">Reference proteome</keyword>
<feature type="chain" id="PRO_5036410973" description="EGF-like domain-containing protein" evidence="11">
    <location>
        <begin position="19"/>
        <end position="1610"/>
    </location>
</feature>
<feature type="domain" description="EGF-like" evidence="12">
    <location>
        <begin position="1240"/>
        <end position="1282"/>
    </location>
</feature>
<dbReference type="PANTHER" id="PTHR24270">
    <property type="entry name" value="LOW-DENSITY LIPOPROTEIN RECEPTOR-RELATED"/>
    <property type="match status" value="1"/>
</dbReference>
<dbReference type="CDD" id="cd00112">
    <property type="entry name" value="LDLa"/>
    <property type="match status" value="2"/>
</dbReference>
<feature type="disulfide bond" evidence="9">
    <location>
        <begin position="184"/>
        <end position="202"/>
    </location>
</feature>
<evidence type="ECO:0000256" key="7">
    <source>
        <dbReference type="ARBA" id="ARBA00023157"/>
    </source>
</evidence>
<feature type="disulfide bond" evidence="8">
    <location>
        <begin position="1272"/>
        <end position="1281"/>
    </location>
</feature>
<evidence type="ECO:0000256" key="6">
    <source>
        <dbReference type="ARBA" id="ARBA00023136"/>
    </source>
</evidence>
<evidence type="ECO:0000256" key="3">
    <source>
        <dbReference type="ARBA" id="ARBA00022692"/>
    </source>
</evidence>
<evidence type="ECO:0000313" key="14">
    <source>
        <dbReference type="EMBL" id="CAF1189765.1"/>
    </source>
</evidence>
<dbReference type="GO" id="GO:0005886">
    <property type="term" value="C:plasma membrane"/>
    <property type="evidence" value="ECO:0007669"/>
    <property type="project" value="TreeGrafter"/>
</dbReference>
<gene>
    <name evidence="14" type="ORF">GPM918_LOCUS23143</name>
    <name evidence="15" type="ORF">SRO942_LOCUS23141</name>
</gene>
<dbReference type="Gene3D" id="2.10.25.10">
    <property type="entry name" value="Laminin"/>
    <property type="match status" value="2"/>
</dbReference>
<feature type="transmembrane region" description="Helical" evidence="10">
    <location>
        <begin position="1387"/>
        <end position="1414"/>
    </location>
</feature>
<dbReference type="Proteomes" id="UP000681722">
    <property type="component" value="Unassembled WGS sequence"/>
</dbReference>
<dbReference type="Pfam" id="PF00001">
    <property type="entry name" value="7tm_1"/>
    <property type="match status" value="1"/>
</dbReference>
<evidence type="ECO:0000256" key="2">
    <source>
        <dbReference type="ARBA" id="ARBA00004308"/>
    </source>
</evidence>
<keyword evidence="7 8" id="KW-1015">Disulfide bond</keyword>
<dbReference type="InterPro" id="IPR000276">
    <property type="entry name" value="GPCR_Rhodpsn"/>
</dbReference>
<dbReference type="EMBL" id="CAJNOQ010008158">
    <property type="protein sequence ID" value="CAF1189765.1"/>
    <property type="molecule type" value="Genomic_DNA"/>
</dbReference>
<dbReference type="PROSITE" id="PS00022">
    <property type="entry name" value="EGF_1"/>
    <property type="match status" value="4"/>
</dbReference>
<dbReference type="SUPFAM" id="SSF57196">
    <property type="entry name" value="EGF/Laminin"/>
    <property type="match status" value="3"/>
</dbReference>
<feature type="signal peptide" evidence="11">
    <location>
        <begin position="1"/>
        <end position="18"/>
    </location>
</feature>
<dbReference type="Gene3D" id="1.20.1070.10">
    <property type="entry name" value="Rhodopsin 7-helix transmembrane proteins"/>
    <property type="match status" value="1"/>
</dbReference>
<evidence type="ECO:0000256" key="8">
    <source>
        <dbReference type="PROSITE-ProRule" id="PRU00076"/>
    </source>
</evidence>
<dbReference type="InterPro" id="IPR017452">
    <property type="entry name" value="GPCR_Rhodpsn_7TM"/>
</dbReference>
<keyword evidence="8" id="KW-0245">EGF-like domain</keyword>
<keyword evidence="11" id="KW-0732">Signal</keyword>
<evidence type="ECO:0000256" key="11">
    <source>
        <dbReference type="SAM" id="SignalP"/>
    </source>
</evidence>
<dbReference type="PROSITE" id="PS01186">
    <property type="entry name" value="EGF_2"/>
    <property type="match status" value="1"/>
</dbReference>
<dbReference type="PROSITE" id="PS50262">
    <property type="entry name" value="G_PROTEIN_RECEP_F1_2"/>
    <property type="match status" value="1"/>
</dbReference>
<keyword evidence="6 10" id="KW-0472">Membrane</keyword>
<organism evidence="14 16">
    <name type="scientific">Didymodactylos carnosus</name>
    <dbReference type="NCBI Taxonomy" id="1234261"/>
    <lineage>
        <taxon>Eukaryota</taxon>
        <taxon>Metazoa</taxon>
        <taxon>Spiralia</taxon>
        <taxon>Gnathifera</taxon>
        <taxon>Rotifera</taxon>
        <taxon>Eurotatoria</taxon>
        <taxon>Bdelloidea</taxon>
        <taxon>Philodinida</taxon>
        <taxon>Philodinidae</taxon>
        <taxon>Didymodactylos</taxon>
    </lineage>
</organism>
<dbReference type="PROSITE" id="PS01209">
    <property type="entry name" value="LDLRA_1"/>
    <property type="match status" value="1"/>
</dbReference>
<comment type="subcellular location">
    <subcellularLocation>
        <location evidence="2">Endomembrane system</location>
    </subcellularLocation>
    <subcellularLocation>
        <location evidence="1">Membrane</location>
        <topology evidence="1">Single-pass membrane protein</topology>
    </subcellularLocation>
</comment>
<name>A0A814VL68_9BILA</name>
<dbReference type="InterPro" id="IPR000742">
    <property type="entry name" value="EGF"/>
</dbReference>
<feature type="domain" description="EGF-like" evidence="12">
    <location>
        <begin position="1033"/>
        <end position="1072"/>
    </location>
</feature>
<evidence type="ECO:0000256" key="9">
    <source>
        <dbReference type="PROSITE-ProRule" id="PRU00124"/>
    </source>
</evidence>
<sequence length="1610" mass="187786">MCYPIVLILSLAIRTVNGYIHLYNTDLTENGDYYDCLYTYSNIQVTSKHTNTNKGWSLLPYCFRLSDENEIEFEKKKCYGYPFTFLELKQKNVTSDDLYEWNSPIDVIDQYQKYIDNDLLDENSTTYCNCSSLFSFGSRCQYSFRYSSIENGFEHEIQEQFSLRYRLDDHQLMNNLTCYIELECKSILCLDWRQICNGIIDCQNGEDEENCLELEQNICNKETEYRCTNGMCIPRQFSFDLIFDCIDNSDANYNCAWLKYSCSDGQCINWIHSKDQTESCVSRRDFLFFRNLYAYEPSAAFSLLCWKYIMCYTNNSPYSYIPMNCWILCNKSNCLSLLYAHCTEPFIFPSSSTILPFVNTLYVFNRDNRTRPDNFPDFICHDLNLCNIYHSNDTINSYTCHKIEDFDLTVQAWPELIQAVQLLFSYTSCFVNKTVCTSNSQLFHCETNNECISKHRIRDGVRDCFDKADETYSDSCKLNLTEDGDYFKCLKTNRCLPRRRFLDGQIDCSYIDFFTMPSDRSDEPFRISCRTRDDFTCTLIRNINNVLPTYFLFQDICDDILWRGYLIDNETDETNCEQWPCNSRAKSCNGFWNCKDGRDELECLDAPLISSFLTYNLSKCNKNEHYCAQMLPSNNTVVFGCIPIQKAGDGVIDCLGATDERMGHCRSRFPLDSEFNGESGKVRYRCMNSSHCIRPQDLCDRRQTCSFEDDEAICPWLKETLCQREQTFSCKDSRLCININLMRCNGIIDCLPDGEDEWFCDITEKHVLREFSLVGINQYPGTHKSSRDLVKKKDLIITPKHRSVQGQYNNKDLWLCYRGIFLESKNLPSRIKCLCPPSYYGERCQYQSRRITLFLQVQTLNTFKSDSHLSKLVCYLFNTNNAVVSSEEIIHSPYNQSTHKHIISLSHAHTNVSSIRIDAYIVSRYSVDYQSSWYFPVKFSFLPVNRLAYHLILQQDNTFCSKAIADDVTCIHGICMKYVNYKKYYCLCNDGWSGERCNIMSPCDCGPNTTCVRLEKRKCICPVGRFGPTCHAVYDPCKAADCHNNGTCMPVDERSLKYVCICSANYYGDVCQYQNAHIKIRMDNNWHSSHIPAMVVHFLNIHHKAAFMVHQTSYLYKNFMFSTNNSLDLILDKQAFLTTFMYTQFFFTAKKYYGTYYLAAILKNSQINSLETVIMSSNYCPHVNELIQNQSIRELSPLKRVKYYYSICLSHKNISCYHDEIYQCFCDNKFQSDCLIFDHSTNNCTAEISYCQNDGLCKQTNRQGQWDFVCICDECYYGILCQFTTLQYSVSLDALIGSKIYLGKNIMKQPVVIKLSFIFAILMFTGSLITNTLSIMVFWQLNIRAVGCGIYLFVLSVVGQLGMFVFVVRFFYILLTKLATYENRLFAYYNCSIFEFLLTILSTIYDWLTVCIAIERAVTAVKGIEFNQRLSKTVAKYVISFVVLFNIIMSLHEPFHRQIIDDPISTSHTWCVMEFNRDWLKIYEIITNIIHLIVPFSINVISTIVFLLSLVRRKSRSLTNKDTYYILLKAQMRTHKPFVISPLLLVIIGLPRLIFTFIFACVKYEWQTYLYLVSYFISFLSLTGTLFVFILPSPLYKKELKTILKYIRDS</sequence>
<dbReference type="PROSITE" id="PS50068">
    <property type="entry name" value="LDLRA_2"/>
    <property type="match status" value="3"/>
</dbReference>
<feature type="disulfide bond" evidence="8">
    <location>
        <begin position="1062"/>
        <end position="1071"/>
    </location>
</feature>
<feature type="transmembrane region" description="Helical" evidence="10">
    <location>
        <begin position="1572"/>
        <end position="1591"/>
    </location>
</feature>
<evidence type="ECO:0000256" key="10">
    <source>
        <dbReference type="SAM" id="Phobius"/>
    </source>
</evidence>